<gene>
    <name evidence="3" type="ORF">EWM57_05830</name>
</gene>
<name>A0A4Q5LHT6_9BACT</name>
<evidence type="ECO:0000256" key="2">
    <source>
        <dbReference type="SAM" id="Phobius"/>
    </source>
</evidence>
<dbReference type="Pfam" id="PF04120">
    <property type="entry name" value="Iron_permease"/>
    <property type="match status" value="1"/>
</dbReference>
<dbReference type="GO" id="GO:0055085">
    <property type="term" value="P:transmembrane transport"/>
    <property type="evidence" value="ECO:0007669"/>
    <property type="project" value="InterPro"/>
</dbReference>
<dbReference type="Proteomes" id="UP000294155">
    <property type="component" value="Unassembled WGS sequence"/>
</dbReference>
<dbReference type="EMBL" id="SEWE01000008">
    <property type="protein sequence ID" value="RYU81901.1"/>
    <property type="molecule type" value="Genomic_DNA"/>
</dbReference>
<evidence type="ECO:0000256" key="1">
    <source>
        <dbReference type="SAM" id="MobiDB-lite"/>
    </source>
</evidence>
<keyword evidence="2" id="KW-0812">Transmembrane</keyword>
<protein>
    <submittedName>
        <fullName evidence="3">Low affinity iron permease family protein</fullName>
    </submittedName>
</protein>
<feature type="compositionally biased region" description="Basic residues" evidence="1">
    <location>
        <begin position="159"/>
        <end position="169"/>
    </location>
</feature>
<evidence type="ECO:0000313" key="4">
    <source>
        <dbReference type="Proteomes" id="UP000294155"/>
    </source>
</evidence>
<accession>A0A4Q5LHT6</accession>
<evidence type="ECO:0000313" key="3">
    <source>
        <dbReference type="EMBL" id="RYU81901.1"/>
    </source>
</evidence>
<sequence>MDHVKEVLGKPTSKTAAFFAHLAEFITKFSGTTLAFCVALGLVLLWALTGPIFHYSETWQLVINTSTTIITFLMVFLIQRAQNKDSLVLHLKLNELLAVTKGASNRLINAQDFSENEINLLHEYFCLLAEKAKKENDLGKTHTVEEAEENHQEKVEARHTRHQGTPHHS</sequence>
<reference evidence="3 4" key="1">
    <citation type="submission" date="2019-02" db="EMBL/GenBank/DDBJ databases">
        <title>Bacterial novel species isolated from soil.</title>
        <authorList>
            <person name="Jung H.-Y."/>
        </authorList>
    </citation>
    <scope>NUCLEOTIDE SEQUENCE [LARGE SCALE GENOMIC DNA]</scope>
    <source>
        <strain evidence="3 4">1-3-3-3</strain>
    </source>
</reference>
<comment type="caution">
    <text evidence="3">The sequence shown here is derived from an EMBL/GenBank/DDBJ whole genome shotgun (WGS) entry which is preliminary data.</text>
</comment>
<proteinExistence type="predicted"/>
<dbReference type="AlphaFoldDB" id="A0A4Q5LHT6"/>
<dbReference type="InterPro" id="IPR007251">
    <property type="entry name" value="Iron_permease_Fet4"/>
</dbReference>
<keyword evidence="2" id="KW-0472">Membrane</keyword>
<dbReference type="OrthoDB" id="119761at2"/>
<feature type="transmembrane region" description="Helical" evidence="2">
    <location>
        <begin position="34"/>
        <end position="53"/>
    </location>
</feature>
<organism evidence="3 4">
    <name type="scientific">Hymenobacter persicinus</name>
    <dbReference type="NCBI Taxonomy" id="2025506"/>
    <lineage>
        <taxon>Bacteria</taxon>
        <taxon>Pseudomonadati</taxon>
        <taxon>Bacteroidota</taxon>
        <taxon>Cytophagia</taxon>
        <taxon>Cytophagales</taxon>
        <taxon>Hymenobacteraceae</taxon>
        <taxon>Hymenobacter</taxon>
    </lineage>
</organism>
<keyword evidence="2" id="KW-1133">Transmembrane helix</keyword>
<feature type="transmembrane region" description="Helical" evidence="2">
    <location>
        <begin position="59"/>
        <end position="78"/>
    </location>
</feature>
<keyword evidence="4" id="KW-1185">Reference proteome</keyword>
<dbReference type="RefSeq" id="WP_129920205.1">
    <property type="nucleotide sequence ID" value="NZ_SEWE01000008.1"/>
</dbReference>
<feature type="compositionally biased region" description="Basic and acidic residues" evidence="1">
    <location>
        <begin position="144"/>
        <end position="158"/>
    </location>
</feature>
<feature type="region of interest" description="Disordered" evidence="1">
    <location>
        <begin position="144"/>
        <end position="169"/>
    </location>
</feature>